<keyword evidence="7" id="KW-1185">Reference proteome</keyword>
<feature type="transmembrane region" description="Helical" evidence="4">
    <location>
        <begin position="12"/>
        <end position="33"/>
    </location>
</feature>
<dbReference type="PRINTS" id="PR00412">
    <property type="entry name" value="EPOXHYDRLASE"/>
</dbReference>
<dbReference type="OrthoDB" id="6431331at2759"/>
<keyword evidence="4" id="KW-0812">Transmembrane</keyword>
<dbReference type="Pfam" id="PF00561">
    <property type="entry name" value="Abhydrolase_1"/>
    <property type="match status" value="1"/>
</dbReference>
<comment type="caution">
    <text evidence="6">The sequence shown here is derived from an EMBL/GenBank/DDBJ whole genome shotgun (WGS) entry which is preliminary data.</text>
</comment>
<sequence length="487" mass="53818">MANSSSLNKGLLYTLALLYGLFTFFMYGTIAIWNGTFFRRPTEKQKLELLLAKDRLWNLSKQFEGFSHHFLTLRDGFKFHYVSNFEDEIPTAERPSSRSTNKPLVIFMHGFPDSWAIWRHLLPSSMLWEKSNMVALDLPGYGGSDSLQKYGATEVMEHITEFIIAMRQKSGIGNGGTDAKQAARVIIVGHDWGAVIGFRLASEAPQLADRFILTNGPLLPLVKSNLSGALNSSAKMFTTFFKNPFHSHSLIVKAFSALRPVFRQLLLSGYIFVFQLPMPMVRYTGSGGNYSFLKAVHRQAAGNVVEFTIRDAQESMASTLGPGPAECKTTTRDDDGTSYPPSVQQRIQLGNFGDTASYYRHGAAVGTWHKSLEIISALYKLGEPRRTSTGMALQEDPKGALKANSTIVWGQLDTALDPRVMLEGIADYLVRGSQVVMLPRTAHFSPMEREGRKAIQRAVEWAVGGEGGDVGSAIGEVYPGAVVTVRK</sequence>
<name>A0A2B7Y8G1_9EURO</name>
<feature type="domain" description="AB hydrolase-1" evidence="5">
    <location>
        <begin position="103"/>
        <end position="448"/>
    </location>
</feature>
<dbReference type="InterPro" id="IPR000073">
    <property type="entry name" value="AB_hydrolase_1"/>
</dbReference>
<dbReference type="GO" id="GO:0016787">
    <property type="term" value="F:hydrolase activity"/>
    <property type="evidence" value="ECO:0007669"/>
    <property type="project" value="UniProtKB-KW"/>
</dbReference>
<dbReference type="InterPro" id="IPR000639">
    <property type="entry name" value="Epox_hydrolase-like"/>
</dbReference>
<evidence type="ECO:0000313" key="7">
    <source>
        <dbReference type="Proteomes" id="UP000223968"/>
    </source>
</evidence>
<dbReference type="PANTHER" id="PTHR43329">
    <property type="entry name" value="EPOXIDE HYDROLASE"/>
    <property type="match status" value="1"/>
</dbReference>
<evidence type="ECO:0000313" key="6">
    <source>
        <dbReference type="EMBL" id="PGH17341.1"/>
    </source>
</evidence>
<reference evidence="6 7" key="1">
    <citation type="submission" date="2017-10" db="EMBL/GenBank/DDBJ databases">
        <title>Comparative genomics in systemic dimorphic fungi from Ajellomycetaceae.</title>
        <authorList>
            <person name="Munoz J.F."/>
            <person name="Mcewen J.G."/>
            <person name="Clay O.K."/>
            <person name="Cuomo C.A."/>
        </authorList>
    </citation>
    <scope>NUCLEOTIDE SEQUENCE [LARGE SCALE GENOMIC DNA]</scope>
    <source>
        <strain evidence="6 7">UAMH5409</strain>
    </source>
</reference>
<keyword evidence="4" id="KW-0472">Membrane</keyword>
<evidence type="ECO:0000256" key="1">
    <source>
        <dbReference type="ARBA" id="ARBA00022801"/>
    </source>
</evidence>
<evidence type="ECO:0000259" key="5">
    <source>
        <dbReference type="Pfam" id="PF00561"/>
    </source>
</evidence>
<accession>A0A2B7Y8G1</accession>
<comment type="similarity">
    <text evidence="2">Belongs to the AB hydrolase superfamily. Epoxide hydrolase family.</text>
</comment>
<dbReference type="Gene3D" id="3.40.50.1820">
    <property type="entry name" value="alpha/beta hydrolase"/>
    <property type="match status" value="1"/>
</dbReference>
<proteinExistence type="inferred from homology"/>
<keyword evidence="4" id="KW-1133">Transmembrane helix</keyword>
<organism evidence="6 7">
    <name type="scientific">Helicocarpus griseus UAMH5409</name>
    <dbReference type="NCBI Taxonomy" id="1447875"/>
    <lineage>
        <taxon>Eukaryota</taxon>
        <taxon>Fungi</taxon>
        <taxon>Dikarya</taxon>
        <taxon>Ascomycota</taxon>
        <taxon>Pezizomycotina</taxon>
        <taxon>Eurotiomycetes</taxon>
        <taxon>Eurotiomycetidae</taxon>
        <taxon>Onygenales</taxon>
        <taxon>Ajellomycetaceae</taxon>
        <taxon>Helicocarpus</taxon>
    </lineage>
</organism>
<dbReference type="STRING" id="1447875.A0A2B7Y8G1"/>
<feature type="region of interest" description="Disordered" evidence="3">
    <location>
        <begin position="317"/>
        <end position="340"/>
    </location>
</feature>
<evidence type="ECO:0000256" key="3">
    <source>
        <dbReference type="SAM" id="MobiDB-lite"/>
    </source>
</evidence>
<dbReference type="AlphaFoldDB" id="A0A2B7Y8G1"/>
<dbReference type="SUPFAM" id="SSF53474">
    <property type="entry name" value="alpha/beta-Hydrolases"/>
    <property type="match status" value="1"/>
</dbReference>
<evidence type="ECO:0000256" key="2">
    <source>
        <dbReference type="ARBA" id="ARBA00038334"/>
    </source>
</evidence>
<dbReference type="InterPro" id="IPR029058">
    <property type="entry name" value="AB_hydrolase_fold"/>
</dbReference>
<dbReference type="Proteomes" id="UP000223968">
    <property type="component" value="Unassembled WGS sequence"/>
</dbReference>
<evidence type="ECO:0000256" key="4">
    <source>
        <dbReference type="SAM" id="Phobius"/>
    </source>
</evidence>
<dbReference type="EMBL" id="PDNB01000011">
    <property type="protein sequence ID" value="PGH17341.1"/>
    <property type="molecule type" value="Genomic_DNA"/>
</dbReference>
<protein>
    <recommendedName>
        <fullName evidence="5">AB hydrolase-1 domain-containing protein</fullName>
    </recommendedName>
</protein>
<gene>
    <name evidence="6" type="ORF">AJ79_01225</name>
</gene>
<keyword evidence="1" id="KW-0378">Hydrolase</keyword>